<evidence type="ECO:0000256" key="1">
    <source>
        <dbReference type="SAM" id="Phobius"/>
    </source>
</evidence>
<dbReference type="Pfam" id="PF08266">
    <property type="entry name" value="Cadherin_2"/>
    <property type="match status" value="1"/>
</dbReference>
<organism evidence="3 4">
    <name type="scientific">Schistosoma bovis</name>
    <name type="common">Blood fluke</name>
    <dbReference type="NCBI Taxonomy" id="6184"/>
    <lineage>
        <taxon>Eukaryota</taxon>
        <taxon>Metazoa</taxon>
        <taxon>Spiralia</taxon>
        <taxon>Lophotrochozoa</taxon>
        <taxon>Platyhelminthes</taxon>
        <taxon>Trematoda</taxon>
        <taxon>Digenea</taxon>
        <taxon>Strigeidida</taxon>
        <taxon>Schistosomatoidea</taxon>
        <taxon>Schistosomatidae</taxon>
        <taxon>Schistosoma</taxon>
    </lineage>
</organism>
<name>A0A430Q263_SCHBO</name>
<keyword evidence="1" id="KW-1133">Transmembrane helix</keyword>
<dbReference type="Gene3D" id="2.60.40.60">
    <property type="entry name" value="Cadherins"/>
    <property type="match status" value="1"/>
</dbReference>
<keyword evidence="1" id="KW-0812">Transmembrane</keyword>
<dbReference type="CDD" id="cd11304">
    <property type="entry name" value="Cadherin_repeat"/>
    <property type="match status" value="1"/>
</dbReference>
<protein>
    <recommendedName>
        <fullName evidence="2">Cadherin N-terminal domain-containing protein</fullName>
    </recommendedName>
</protein>
<proteinExistence type="predicted"/>
<accession>A0A430Q263</accession>
<dbReference type="EMBL" id="QMKO01003170">
    <property type="protein sequence ID" value="RTG81772.1"/>
    <property type="molecule type" value="Genomic_DNA"/>
</dbReference>
<feature type="domain" description="Cadherin N-terminal" evidence="2">
    <location>
        <begin position="101"/>
        <end position="131"/>
    </location>
</feature>
<dbReference type="AlphaFoldDB" id="A0A430Q263"/>
<evidence type="ECO:0000313" key="4">
    <source>
        <dbReference type="Proteomes" id="UP000290809"/>
    </source>
</evidence>
<sequence>MPYNWNKYFWTIHIIIFIILLEILCHVTIESYFENNKTMFILYRIKEELPNGTLVGNLFNDVKKLYEKFKFTTLSSLTTEIITLHSIEQLRKFELNPYDLNSKEISDYFKLDQQTGDLFTQNRIDYEHICPKPLVHSTSSIMTSSSSSLSSSSSKALSLSNSKNHGLLHLKLFQ</sequence>
<gene>
    <name evidence="3" type="ORF">DC041_0010893</name>
</gene>
<evidence type="ECO:0000259" key="2">
    <source>
        <dbReference type="Pfam" id="PF08266"/>
    </source>
</evidence>
<dbReference type="STRING" id="6184.A0A430Q263"/>
<feature type="transmembrane region" description="Helical" evidence="1">
    <location>
        <begin position="12"/>
        <end position="33"/>
    </location>
</feature>
<keyword evidence="4" id="KW-1185">Reference proteome</keyword>
<dbReference type="InterPro" id="IPR013164">
    <property type="entry name" value="Cadherin_N"/>
</dbReference>
<keyword evidence="1" id="KW-0472">Membrane</keyword>
<comment type="caution">
    <text evidence="3">The sequence shown here is derived from an EMBL/GenBank/DDBJ whole genome shotgun (WGS) entry which is preliminary data.</text>
</comment>
<reference evidence="3 4" key="1">
    <citation type="journal article" date="2019" name="PLoS Pathog.">
        <title>Genome sequence of the bovine parasite Schistosoma bovis Tanzania.</title>
        <authorList>
            <person name="Oey H."/>
            <person name="Zakrzewski M."/>
            <person name="Gobert G."/>
            <person name="Gravermann K."/>
            <person name="Stoye J."/>
            <person name="Jones M."/>
            <person name="Mcmanus D."/>
            <person name="Krause L."/>
        </authorList>
    </citation>
    <scope>NUCLEOTIDE SEQUENCE [LARGE SCALE GENOMIC DNA]</scope>
    <source>
        <strain evidence="3 4">TAN1997</strain>
    </source>
</reference>
<dbReference type="Proteomes" id="UP000290809">
    <property type="component" value="Unassembled WGS sequence"/>
</dbReference>
<evidence type="ECO:0000313" key="3">
    <source>
        <dbReference type="EMBL" id="RTG81772.1"/>
    </source>
</evidence>